<dbReference type="Proteomes" id="UP001345963">
    <property type="component" value="Unassembled WGS sequence"/>
</dbReference>
<proteinExistence type="predicted"/>
<evidence type="ECO:0000313" key="2">
    <source>
        <dbReference type="Proteomes" id="UP001345963"/>
    </source>
</evidence>
<organism evidence="1 2">
    <name type="scientific">Ataeniobius toweri</name>
    <dbReference type="NCBI Taxonomy" id="208326"/>
    <lineage>
        <taxon>Eukaryota</taxon>
        <taxon>Metazoa</taxon>
        <taxon>Chordata</taxon>
        <taxon>Craniata</taxon>
        <taxon>Vertebrata</taxon>
        <taxon>Euteleostomi</taxon>
        <taxon>Actinopterygii</taxon>
        <taxon>Neopterygii</taxon>
        <taxon>Teleostei</taxon>
        <taxon>Neoteleostei</taxon>
        <taxon>Acanthomorphata</taxon>
        <taxon>Ovalentaria</taxon>
        <taxon>Atherinomorphae</taxon>
        <taxon>Cyprinodontiformes</taxon>
        <taxon>Goodeidae</taxon>
        <taxon>Ataeniobius</taxon>
    </lineage>
</organism>
<protein>
    <submittedName>
        <fullName evidence="1">Uncharacterized protein</fullName>
    </submittedName>
</protein>
<comment type="caution">
    <text evidence="1">The sequence shown here is derived from an EMBL/GenBank/DDBJ whole genome shotgun (WGS) entry which is preliminary data.</text>
</comment>
<keyword evidence="2" id="KW-1185">Reference proteome</keyword>
<evidence type="ECO:0000313" key="1">
    <source>
        <dbReference type="EMBL" id="MED6240213.1"/>
    </source>
</evidence>
<dbReference type="EMBL" id="JAHUTI010023319">
    <property type="protein sequence ID" value="MED6240213.1"/>
    <property type="molecule type" value="Genomic_DNA"/>
</dbReference>
<reference evidence="1 2" key="1">
    <citation type="submission" date="2021-07" db="EMBL/GenBank/DDBJ databases">
        <authorList>
            <person name="Palmer J.M."/>
        </authorList>
    </citation>
    <scope>NUCLEOTIDE SEQUENCE [LARGE SCALE GENOMIC DNA]</scope>
    <source>
        <strain evidence="1 2">AT_MEX2019</strain>
        <tissue evidence="1">Muscle</tissue>
    </source>
</reference>
<gene>
    <name evidence="1" type="ORF">ATANTOWER_017660</name>
</gene>
<name>A0ABU7AQ67_9TELE</name>
<sequence>MCQSHNDLPPSFQLHHLSSWWATNTSCSQNPCKCEWLHLPFSCKALWVINSQICDAFLKQRGFRIYKTFHRERKNKKRRNPIRSLKYGSYLSEEVTVRQNVRFHQTIRLFDTKLCLVRKD</sequence>
<accession>A0ABU7AQ67</accession>